<feature type="transmembrane region" description="Helical" evidence="1">
    <location>
        <begin position="58"/>
        <end position="80"/>
    </location>
</feature>
<keyword evidence="1" id="KW-0812">Transmembrane</keyword>
<proteinExistence type="predicted"/>
<name>A0ABD5IVV3_9BACL</name>
<evidence type="ECO:0000256" key="1">
    <source>
        <dbReference type="SAM" id="Phobius"/>
    </source>
</evidence>
<feature type="transmembrane region" description="Helical" evidence="1">
    <location>
        <begin position="86"/>
        <end position="108"/>
    </location>
</feature>
<dbReference type="EMBL" id="JARTLI010000007">
    <property type="protein sequence ID" value="MED5051526.1"/>
    <property type="molecule type" value="Genomic_DNA"/>
</dbReference>
<sequence>MKHIISFVIKFVLWGTVLLSFLTIFNTPISLIFFISLAATVISYVLGDLLILPRMGNFVATLADLVLSFGLIWFFCYWLIERTANMAYAAFFATMAIGAAEAFFHLFLENHLFTDRTTRQTRNWFDEGRWATEFAEEYEEPKQNDDSQ</sequence>
<dbReference type="Pfam" id="PF10710">
    <property type="entry name" value="DUF2512"/>
    <property type="match status" value="1"/>
</dbReference>
<dbReference type="AlphaFoldDB" id="A0ABD5IVV3"/>
<keyword evidence="1" id="KW-0472">Membrane</keyword>
<accession>A0ABD5IVV3</accession>
<organism evidence="2 3">
    <name type="scientific">Anoxybacteroides rupiense</name>
    <dbReference type="NCBI Taxonomy" id="311460"/>
    <lineage>
        <taxon>Bacteria</taxon>
        <taxon>Bacillati</taxon>
        <taxon>Bacillota</taxon>
        <taxon>Bacilli</taxon>
        <taxon>Bacillales</taxon>
        <taxon>Anoxybacillaceae</taxon>
        <taxon>Anoxybacteroides</taxon>
    </lineage>
</organism>
<evidence type="ECO:0000313" key="3">
    <source>
        <dbReference type="Proteomes" id="UP001339962"/>
    </source>
</evidence>
<evidence type="ECO:0000313" key="2">
    <source>
        <dbReference type="EMBL" id="MED5051526.1"/>
    </source>
</evidence>
<reference evidence="2 3" key="1">
    <citation type="submission" date="2023-03" db="EMBL/GenBank/DDBJ databases">
        <title>Bacillus Genome Sequencing.</title>
        <authorList>
            <person name="Dunlap C."/>
        </authorList>
    </citation>
    <scope>NUCLEOTIDE SEQUENCE [LARGE SCALE GENOMIC DNA]</scope>
    <source>
        <strain evidence="2 3">NRS-38</strain>
    </source>
</reference>
<dbReference type="RefSeq" id="WP_328217759.1">
    <property type="nucleotide sequence ID" value="NZ_JARTLI010000007.1"/>
</dbReference>
<protein>
    <submittedName>
        <fullName evidence="2">YndM family protein</fullName>
    </submittedName>
</protein>
<feature type="transmembrane region" description="Helical" evidence="1">
    <location>
        <begin position="31"/>
        <end position="51"/>
    </location>
</feature>
<dbReference type="InterPro" id="IPR019649">
    <property type="entry name" value="DUF2512"/>
</dbReference>
<gene>
    <name evidence="2" type="ORF">P9850_06575</name>
</gene>
<keyword evidence="1" id="KW-1133">Transmembrane helix</keyword>
<feature type="transmembrane region" description="Helical" evidence="1">
    <location>
        <begin position="7"/>
        <end position="25"/>
    </location>
</feature>
<comment type="caution">
    <text evidence="2">The sequence shown here is derived from an EMBL/GenBank/DDBJ whole genome shotgun (WGS) entry which is preliminary data.</text>
</comment>
<dbReference type="Proteomes" id="UP001339962">
    <property type="component" value="Unassembled WGS sequence"/>
</dbReference>